<evidence type="ECO:0000313" key="5">
    <source>
        <dbReference type="EMBL" id="QDZ24517.1"/>
    </source>
</evidence>
<keyword evidence="3" id="KW-0496">Mitochondrion</keyword>
<protein>
    <recommendedName>
        <fullName evidence="3">COX assembly mitochondrial protein</fullName>
    </recommendedName>
</protein>
<dbReference type="OrthoDB" id="10576261at2759"/>
<accession>A0A5B8MVS5</accession>
<name>A0A5B8MVS5_9CHLO</name>
<proteinExistence type="inferred from homology"/>
<evidence type="ECO:0000256" key="2">
    <source>
        <dbReference type="ARBA" id="ARBA00023157"/>
    </source>
</evidence>
<reference evidence="5 6" key="1">
    <citation type="submission" date="2018-07" db="EMBL/GenBank/DDBJ databases">
        <title>The complete nuclear genome of the prasinophyte Chloropicon primus (CCMP1205).</title>
        <authorList>
            <person name="Pombert J.-F."/>
            <person name="Otis C."/>
            <person name="Turmel M."/>
            <person name="Lemieux C."/>
        </authorList>
    </citation>
    <scope>NUCLEOTIDE SEQUENCE [LARGE SCALE GENOMIC DNA]</scope>
    <source>
        <strain evidence="5 6">CCMP1205</strain>
    </source>
</reference>
<dbReference type="Pfam" id="PF08583">
    <property type="entry name" value="Cmc1"/>
    <property type="match status" value="1"/>
</dbReference>
<dbReference type="EMBL" id="CP031046">
    <property type="protein sequence ID" value="QDZ24517.1"/>
    <property type="molecule type" value="Genomic_DNA"/>
</dbReference>
<evidence type="ECO:0000256" key="4">
    <source>
        <dbReference type="SAM" id="MobiDB-lite"/>
    </source>
</evidence>
<feature type="region of interest" description="Disordered" evidence="4">
    <location>
        <begin position="1"/>
        <end position="31"/>
    </location>
</feature>
<dbReference type="InterPro" id="IPR013892">
    <property type="entry name" value="Cyt_c_biogenesis_Cmc1-like"/>
</dbReference>
<sequence>MGGTGSKEASVPGGEEVSKGPDPALAHESHQAKTLRYSVKKKAMAACGELHGDLLDCFQKASMFTFKPICQEENNAFWECYKRERGMSTTETAAQRDMSFRQMYDDTAAYVQEQWSKGSDPKD</sequence>
<organism evidence="5 6">
    <name type="scientific">Chloropicon primus</name>
    <dbReference type="NCBI Taxonomy" id="1764295"/>
    <lineage>
        <taxon>Eukaryota</taxon>
        <taxon>Viridiplantae</taxon>
        <taxon>Chlorophyta</taxon>
        <taxon>Chloropicophyceae</taxon>
        <taxon>Chloropicales</taxon>
        <taxon>Chloropicaceae</taxon>
        <taxon>Chloropicon</taxon>
    </lineage>
</organism>
<evidence type="ECO:0000256" key="3">
    <source>
        <dbReference type="RuleBase" id="RU364104"/>
    </source>
</evidence>
<dbReference type="AlphaFoldDB" id="A0A5B8MVS5"/>
<dbReference type="GO" id="GO:0005739">
    <property type="term" value="C:mitochondrion"/>
    <property type="evidence" value="ECO:0007669"/>
    <property type="project" value="UniProtKB-SubCell"/>
</dbReference>
<comment type="subcellular location">
    <subcellularLocation>
        <location evidence="3">Mitochondrion</location>
    </subcellularLocation>
</comment>
<gene>
    <name evidence="5" type="ORF">A3770_13p70350</name>
</gene>
<evidence type="ECO:0000313" key="6">
    <source>
        <dbReference type="Proteomes" id="UP000316726"/>
    </source>
</evidence>
<keyword evidence="2" id="KW-1015">Disulfide bond</keyword>
<dbReference type="Proteomes" id="UP000316726">
    <property type="component" value="Chromosome 13"/>
</dbReference>
<evidence type="ECO:0000256" key="1">
    <source>
        <dbReference type="ARBA" id="ARBA00007347"/>
    </source>
</evidence>
<comment type="similarity">
    <text evidence="1 3">Belongs to the CMC family.</text>
</comment>
<keyword evidence="6" id="KW-1185">Reference proteome</keyword>